<feature type="non-terminal residue" evidence="2">
    <location>
        <position position="65"/>
    </location>
</feature>
<gene>
    <name evidence="2" type="ORF">DILT_LOCUS9823</name>
</gene>
<feature type="region of interest" description="Disordered" evidence="1">
    <location>
        <begin position="16"/>
        <end position="65"/>
    </location>
</feature>
<dbReference type="AlphaFoldDB" id="A0A3P7P0T7"/>
<name>A0A3P7P0T7_DIBLA</name>
<reference evidence="2 3" key="1">
    <citation type="submission" date="2018-11" db="EMBL/GenBank/DDBJ databases">
        <authorList>
            <consortium name="Pathogen Informatics"/>
        </authorList>
    </citation>
    <scope>NUCLEOTIDE SEQUENCE [LARGE SCALE GENOMIC DNA]</scope>
</reference>
<evidence type="ECO:0000313" key="2">
    <source>
        <dbReference type="EMBL" id="VDN13992.1"/>
    </source>
</evidence>
<keyword evidence="3" id="KW-1185">Reference proteome</keyword>
<evidence type="ECO:0000313" key="3">
    <source>
        <dbReference type="Proteomes" id="UP000281553"/>
    </source>
</evidence>
<evidence type="ECO:0000256" key="1">
    <source>
        <dbReference type="SAM" id="MobiDB-lite"/>
    </source>
</evidence>
<sequence length="65" mass="7916">MTEYERNFNWEKTWLAAPPRRGEQQPKAEPHFQHRRRVGPTDTFTLRSHFSQPRGDDDYFLLGRR</sequence>
<proteinExistence type="predicted"/>
<feature type="compositionally biased region" description="Basic and acidic residues" evidence="1">
    <location>
        <begin position="20"/>
        <end position="32"/>
    </location>
</feature>
<dbReference type="Proteomes" id="UP000281553">
    <property type="component" value="Unassembled WGS sequence"/>
</dbReference>
<feature type="compositionally biased region" description="Polar residues" evidence="1">
    <location>
        <begin position="42"/>
        <end position="51"/>
    </location>
</feature>
<protein>
    <submittedName>
        <fullName evidence="2">Uncharacterized protein</fullName>
    </submittedName>
</protein>
<accession>A0A3P7P0T7</accession>
<organism evidence="2 3">
    <name type="scientific">Dibothriocephalus latus</name>
    <name type="common">Fish tapeworm</name>
    <name type="synonym">Diphyllobothrium latum</name>
    <dbReference type="NCBI Taxonomy" id="60516"/>
    <lineage>
        <taxon>Eukaryota</taxon>
        <taxon>Metazoa</taxon>
        <taxon>Spiralia</taxon>
        <taxon>Lophotrochozoa</taxon>
        <taxon>Platyhelminthes</taxon>
        <taxon>Cestoda</taxon>
        <taxon>Eucestoda</taxon>
        <taxon>Diphyllobothriidea</taxon>
        <taxon>Diphyllobothriidae</taxon>
        <taxon>Dibothriocephalus</taxon>
    </lineage>
</organism>
<dbReference type="OrthoDB" id="9999940at2759"/>
<dbReference type="EMBL" id="UYRU01057954">
    <property type="protein sequence ID" value="VDN13992.1"/>
    <property type="molecule type" value="Genomic_DNA"/>
</dbReference>